<dbReference type="InterPro" id="IPR011008">
    <property type="entry name" value="Dimeric_a/b-barrel"/>
</dbReference>
<gene>
    <name evidence="2" type="ORF">BU16DRAFT_523780</name>
</gene>
<dbReference type="EMBL" id="MU004184">
    <property type="protein sequence ID" value="KAF2499274.1"/>
    <property type="molecule type" value="Genomic_DNA"/>
</dbReference>
<sequence>MSTTVNVVAFITPAPGKKAKILEALLATAAKVQGNEPDALIYEFYWDESHGQFVFVEKYKNMEAVVAHQKQPYFSELQALGEAEGLLAGPIDARLVEHVGGFTR</sequence>
<dbReference type="Gene3D" id="3.30.70.100">
    <property type="match status" value="1"/>
</dbReference>
<name>A0A6A6R4N5_9PEZI</name>
<organism evidence="2 3">
    <name type="scientific">Lophium mytilinum</name>
    <dbReference type="NCBI Taxonomy" id="390894"/>
    <lineage>
        <taxon>Eukaryota</taxon>
        <taxon>Fungi</taxon>
        <taxon>Dikarya</taxon>
        <taxon>Ascomycota</taxon>
        <taxon>Pezizomycotina</taxon>
        <taxon>Dothideomycetes</taxon>
        <taxon>Pleosporomycetidae</taxon>
        <taxon>Mytilinidiales</taxon>
        <taxon>Mytilinidiaceae</taxon>
        <taxon>Lophium</taxon>
    </lineage>
</organism>
<dbReference type="PANTHER" id="PTHR40624">
    <property type="entry name" value="BIOSYNTHESIS MONOOXYGENASE, PUTATIVE (AFU_ORTHOLOGUE AFUA_1G12025)-RELATED"/>
    <property type="match status" value="1"/>
</dbReference>
<dbReference type="InterPro" id="IPR007138">
    <property type="entry name" value="ABM_dom"/>
</dbReference>
<dbReference type="PROSITE" id="PS51725">
    <property type="entry name" value="ABM"/>
    <property type="match status" value="1"/>
</dbReference>
<protein>
    <recommendedName>
        <fullName evidence="1">ABM domain-containing protein</fullName>
    </recommendedName>
</protein>
<keyword evidence="3" id="KW-1185">Reference proteome</keyword>
<dbReference type="AlphaFoldDB" id="A0A6A6R4N5"/>
<dbReference type="SUPFAM" id="SSF54909">
    <property type="entry name" value="Dimeric alpha+beta barrel"/>
    <property type="match status" value="1"/>
</dbReference>
<proteinExistence type="predicted"/>
<evidence type="ECO:0000313" key="3">
    <source>
        <dbReference type="Proteomes" id="UP000799750"/>
    </source>
</evidence>
<evidence type="ECO:0000259" key="1">
    <source>
        <dbReference type="PROSITE" id="PS51725"/>
    </source>
</evidence>
<reference evidence="2" key="1">
    <citation type="journal article" date="2020" name="Stud. Mycol.">
        <title>101 Dothideomycetes genomes: a test case for predicting lifestyles and emergence of pathogens.</title>
        <authorList>
            <person name="Haridas S."/>
            <person name="Albert R."/>
            <person name="Binder M."/>
            <person name="Bloem J."/>
            <person name="Labutti K."/>
            <person name="Salamov A."/>
            <person name="Andreopoulos B."/>
            <person name="Baker S."/>
            <person name="Barry K."/>
            <person name="Bills G."/>
            <person name="Bluhm B."/>
            <person name="Cannon C."/>
            <person name="Castanera R."/>
            <person name="Culley D."/>
            <person name="Daum C."/>
            <person name="Ezra D."/>
            <person name="Gonzalez J."/>
            <person name="Henrissat B."/>
            <person name="Kuo A."/>
            <person name="Liang C."/>
            <person name="Lipzen A."/>
            <person name="Lutzoni F."/>
            <person name="Magnuson J."/>
            <person name="Mondo S."/>
            <person name="Nolan M."/>
            <person name="Ohm R."/>
            <person name="Pangilinan J."/>
            <person name="Park H.-J."/>
            <person name="Ramirez L."/>
            <person name="Alfaro M."/>
            <person name="Sun H."/>
            <person name="Tritt A."/>
            <person name="Yoshinaga Y."/>
            <person name="Zwiers L.-H."/>
            <person name="Turgeon B."/>
            <person name="Goodwin S."/>
            <person name="Spatafora J."/>
            <person name="Crous P."/>
            <person name="Grigoriev I."/>
        </authorList>
    </citation>
    <scope>NUCLEOTIDE SEQUENCE</scope>
    <source>
        <strain evidence="2">CBS 269.34</strain>
    </source>
</reference>
<accession>A0A6A6R4N5</accession>
<dbReference type="Pfam" id="PF03992">
    <property type="entry name" value="ABM"/>
    <property type="match status" value="1"/>
</dbReference>
<evidence type="ECO:0000313" key="2">
    <source>
        <dbReference type="EMBL" id="KAF2499274.1"/>
    </source>
</evidence>
<feature type="domain" description="ABM" evidence="1">
    <location>
        <begin position="5"/>
        <end position="96"/>
    </location>
</feature>
<dbReference type="PANTHER" id="PTHR40624:SF1">
    <property type="entry name" value="BIOSYNTHESIS MONOOXYGENASE, PUTATIVE (AFU_ORTHOLOGUE AFUA_1G12025)-RELATED"/>
    <property type="match status" value="1"/>
</dbReference>
<dbReference type="Proteomes" id="UP000799750">
    <property type="component" value="Unassembled WGS sequence"/>
</dbReference>
<dbReference type="OrthoDB" id="10011777at2759"/>